<dbReference type="AlphaFoldDB" id="A0AAU7Q1X5"/>
<dbReference type="GO" id="GO:0003677">
    <property type="term" value="F:DNA binding"/>
    <property type="evidence" value="ECO:0007669"/>
    <property type="project" value="UniProtKB-KW"/>
</dbReference>
<evidence type="ECO:0000256" key="1">
    <source>
        <dbReference type="ARBA" id="ARBA00010529"/>
    </source>
</evidence>
<dbReference type="GO" id="GO:0005829">
    <property type="term" value="C:cytosol"/>
    <property type="evidence" value="ECO:0007669"/>
    <property type="project" value="TreeGrafter"/>
</dbReference>
<dbReference type="GO" id="GO:0030527">
    <property type="term" value="F:structural constituent of chromatin"/>
    <property type="evidence" value="ECO:0007669"/>
    <property type="project" value="InterPro"/>
</dbReference>
<dbReference type="InterPro" id="IPR000119">
    <property type="entry name" value="Hist_DNA-bd"/>
</dbReference>
<dbReference type="Pfam" id="PF00216">
    <property type="entry name" value="Bac_DNA_binding"/>
    <property type="match status" value="1"/>
</dbReference>
<dbReference type="PANTHER" id="PTHR33175">
    <property type="entry name" value="DNA-BINDING PROTEIN HU"/>
    <property type="match status" value="1"/>
</dbReference>
<evidence type="ECO:0000256" key="2">
    <source>
        <dbReference type="ARBA" id="ARBA00023067"/>
    </source>
</evidence>
<sequence>MSKEDITKQLKEGCANQGICITQSDSNKLYDTFMGIIKNEINCKGEIRLHGIGTLSTVISQERQCRNPQNGKIMTVPEKTRIKFKPSKTFLSIVRHKKKVPAI</sequence>
<dbReference type="PANTHER" id="PTHR33175:SF3">
    <property type="entry name" value="DNA-BINDING PROTEIN HU-BETA"/>
    <property type="match status" value="1"/>
</dbReference>
<dbReference type="SMART" id="SM00411">
    <property type="entry name" value="BHL"/>
    <property type="match status" value="1"/>
</dbReference>
<dbReference type="Gene3D" id="4.10.520.10">
    <property type="entry name" value="IHF-like DNA-binding proteins"/>
    <property type="match status" value="1"/>
</dbReference>
<name>A0AAU7Q1X5_9RICK</name>
<reference evidence="5" key="1">
    <citation type="submission" date="2024-06" db="EMBL/GenBank/DDBJ databases">
        <authorList>
            <person name="Dussert Y."/>
            <person name="Peccoud J."/>
            <person name="Pigeault R."/>
        </authorList>
    </citation>
    <scope>NUCLEOTIDE SEQUENCE</scope>
    <source>
        <strain evidence="5">WArc</strain>
    </source>
</reference>
<keyword evidence="3 5" id="KW-0238">DNA-binding</keyword>
<dbReference type="EMBL" id="CP157942">
    <property type="protein sequence ID" value="XBS67035.1"/>
    <property type="molecule type" value="Genomic_DNA"/>
</dbReference>
<keyword evidence="2" id="KW-0226">DNA condensation</keyword>
<evidence type="ECO:0000313" key="5">
    <source>
        <dbReference type="EMBL" id="XBS67035.1"/>
    </source>
</evidence>
<dbReference type="GO" id="GO:0030261">
    <property type="term" value="P:chromosome condensation"/>
    <property type="evidence" value="ECO:0007669"/>
    <property type="project" value="UniProtKB-KW"/>
</dbReference>
<evidence type="ECO:0000256" key="4">
    <source>
        <dbReference type="RuleBase" id="RU003939"/>
    </source>
</evidence>
<proteinExistence type="inferred from homology"/>
<dbReference type="RefSeq" id="WP_349967549.1">
    <property type="nucleotide sequence ID" value="NZ_CP157942.1"/>
</dbReference>
<accession>A0AAU7Q1X5</accession>
<gene>
    <name evidence="5" type="ORF">ABLO99_07760</name>
</gene>
<dbReference type="SUPFAM" id="SSF47729">
    <property type="entry name" value="IHF-like DNA-binding proteins"/>
    <property type="match status" value="1"/>
</dbReference>
<comment type="similarity">
    <text evidence="1 4">Belongs to the bacterial histone-like protein family.</text>
</comment>
<protein>
    <submittedName>
        <fullName evidence="5">HU family DNA-binding protein</fullName>
    </submittedName>
</protein>
<evidence type="ECO:0000256" key="3">
    <source>
        <dbReference type="ARBA" id="ARBA00023125"/>
    </source>
</evidence>
<organism evidence="5">
    <name type="scientific">Wolbachia endosymbiont of Armadillidium arcangelii</name>
    <dbReference type="NCBI Taxonomy" id="3158571"/>
    <lineage>
        <taxon>Bacteria</taxon>
        <taxon>Pseudomonadati</taxon>
        <taxon>Pseudomonadota</taxon>
        <taxon>Alphaproteobacteria</taxon>
        <taxon>Rickettsiales</taxon>
        <taxon>Anaplasmataceae</taxon>
        <taxon>Wolbachieae</taxon>
        <taxon>Wolbachia</taxon>
    </lineage>
</organism>
<dbReference type="InterPro" id="IPR010992">
    <property type="entry name" value="IHF-like_DNA-bd_dom_sf"/>
</dbReference>